<accession>A0A6C0AQK9</accession>
<dbReference type="AlphaFoldDB" id="A0A6C0AQK9"/>
<evidence type="ECO:0000313" key="1">
    <source>
        <dbReference type="EMBL" id="QHS81605.1"/>
    </source>
</evidence>
<dbReference type="EMBL" id="MN740758">
    <property type="protein sequence ID" value="QHS81605.1"/>
    <property type="molecule type" value="Genomic_DNA"/>
</dbReference>
<proteinExistence type="predicted"/>
<organism evidence="1">
    <name type="scientific">viral metagenome</name>
    <dbReference type="NCBI Taxonomy" id="1070528"/>
    <lineage>
        <taxon>unclassified sequences</taxon>
        <taxon>metagenomes</taxon>
        <taxon>organismal metagenomes</taxon>
    </lineage>
</organism>
<sequence>MSVNQTFQNAAEQPATYPITSAGSAEELFPPMCLRSHWDATKMLTHILPDQHVDLPLDFRPYVKICKNYVTSAPAEVAPMPPKNMVFPPGGEFYPPGRYSANINKESVLHYLDRTLDRWCQKDEYVSPLTSDMYVPNSTVVRTKAPTSALVQELAMPKAVTRESAYHCRQENDIKLWNRSPRLFSNPTKQDRYGAQTYYSLPGGVLVYPHGGVETVPLTHQAIAGAKIVGSMRKFGADGKGLYVKGSRPTSDAPGSLGPIEIPGGYNRYSGPGSIKPVKERPLQQVVGGVTTAGMYAPA</sequence>
<name>A0A6C0AQK9_9ZZZZ</name>
<reference evidence="1" key="1">
    <citation type="journal article" date="2020" name="Nature">
        <title>Giant virus diversity and host interactions through global metagenomics.</title>
        <authorList>
            <person name="Schulz F."/>
            <person name="Roux S."/>
            <person name="Paez-Espino D."/>
            <person name="Jungbluth S."/>
            <person name="Walsh D.A."/>
            <person name="Denef V.J."/>
            <person name="McMahon K.D."/>
            <person name="Konstantinidis K.T."/>
            <person name="Eloe-Fadrosh E.A."/>
            <person name="Kyrpides N.C."/>
            <person name="Woyke T."/>
        </authorList>
    </citation>
    <scope>NUCLEOTIDE SEQUENCE</scope>
    <source>
        <strain evidence="1">GVMAG-S-1101164-72</strain>
    </source>
</reference>
<protein>
    <submittedName>
        <fullName evidence="1">Uncharacterized protein</fullName>
    </submittedName>
</protein>